<keyword evidence="2" id="KW-1185">Reference proteome</keyword>
<reference evidence="1" key="2">
    <citation type="submission" date="2025-09" db="UniProtKB">
        <authorList>
            <consortium name="EnsemblPlants"/>
        </authorList>
    </citation>
    <scope>IDENTIFICATION</scope>
</reference>
<proteinExistence type="predicted"/>
<evidence type="ECO:0000313" key="2">
    <source>
        <dbReference type="Proteomes" id="UP001732700"/>
    </source>
</evidence>
<sequence>MARWWVCGLLSLLAVAAAAAAAEGNAEPLIRLPTQNEHGAAAPAPAPSAEEEEVTRWAVLVAGSSGYENYRHQADVCHAYQILKRGGLKEENIVVFMYDDIAKNPANPRHGVIINHPKGKDVYAGVPKDYTGDQVTTENFFAVLMGNKTAVTGGSRKVINSKPNDHIFIYYADHGTAGSLGMPTNPWLYADDFIKVLREKHASESYSKMVIYVEACESGSMFEGIMPEDLNIYVTTAANAVESSWGTYCPGMNPPPPIEYMTCLGDLYSVSWMEDSETHNLKKETIKGQYDVVKKRTLNLNGDRSEGSHVMEYGDKTFKDEKLFRYQGFDPANANNTSSLPLSGPQGVINQRDADIFFMWKRYEQLNAGSEEKPRALKEIKETVAHRKHLDTSVDFIGKLVFGFEKGPSMLRAPRSSGQPLVDDWDCLKRMGVANMCNNGVSDAEMKEASAGVCGGYNSARWSPLVLGYSA</sequence>
<evidence type="ECO:0000313" key="1">
    <source>
        <dbReference type="EnsemblPlants" id="AVESA.00010b.r2.7DG1384440.2.CDS"/>
    </source>
</evidence>
<reference evidence="1" key="1">
    <citation type="submission" date="2021-05" db="EMBL/GenBank/DDBJ databases">
        <authorList>
            <person name="Scholz U."/>
            <person name="Mascher M."/>
            <person name="Fiebig A."/>
        </authorList>
    </citation>
    <scope>NUCLEOTIDE SEQUENCE [LARGE SCALE GENOMIC DNA]</scope>
</reference>
<protein>
    <submittedName>
        <fullName evidence="1">Uncharacterized protein</fullName>
    </submittedName>
</protein>
<dbReference type="EnsemblPlants" id="AVESA.00010b.r2.7DG1384440.2">
    <property type="protein sequence ID" value="AVESA.00010b.r2.7DG1384440.2.CDS"/>
    <property type="gene ID" value="AVESA.00010b.r2.7DG1384440"/>
</dbReference>
<dbReference type="Proteomes" id="UP001732700">
    <property type="component" value="Chromosome 7D"/>
</dbReference>
<organism evidence="1 2">
    <name type="scientific">Avena sativa</name>
    <name type="common">Oat</name>
    <dbReference type="NCBI Taxonomy" id="4498"/>
    <lineage>
        <taxon>Eukaryota</taxon>
        <taxon>Viridiplantae</taxon>
        <taxon>Streptophyta</taxon>
        <taxon>Embryophyta</taxon>
        <taxon>Tracheophyta</taxon>
        <taxon>Spermatophyta</taxon>
        <taxon>Magnoliopsida</taxon>
        <taxon>Liliopsida</taxon>
        <taxon>Poales</taxon>
        <taxon>Poaceae</taxon>
        <taxon>BOP clade</taxon>
        <taxon>Pooideae</taxon>
        <taxon>Poodae</taxon>
        <taxon>Poeae</taxon>
        <taxon>Poeae Chloroplast Group 1 (Aveneae type)</taxon>
        <taxon>Aveninae</taxon>
        <taxon>Avena</taxon>
    </lineage>
</organism>
<accession>A0ACD6AGZ7</accession>
<name>A0ACD6AGZ7_AVESA</name>